<organism evidence="9 10">
    <name type="scientific">Blautia stercoris</name>
    <dbReference type="NCBI Taxonomy" id="871664"/>
    <lineage>
        <taxon>Bacteria</taxon>
        <taxon>Bacillati</taxon>
        <taxon>Bacillota</taxon>
        <taxon>Clostridia</taxon>
        <taxon>Lachnospirales</taxon>
        <taxon>Lachnospiraceae</taxon>
        <taxon>Blautia</taxon>
    </lineage>
</organism>
<comment type="caution">
    <text evidence="9">The sequence shown here is derived from an EMBL/GenBank/DDBJ whole genome shotgun (WGS) entry which is preliminary data.</text>
</comment>
<dbReference type="RefSeq" id="WP_117457809.1">
    <property type="nucleotide sequence ID" value="NZ_JACRTP010000009.1"/>
</dbReference>
<evidence type="ECO:0000256" key="7">
    <source>
        <dbReference type="HAMAP-Rule" id="MF_01215"/>
    </source>
</evidence>
<keyword evidence="10" id="KW-1185">Reference proteome</keyword>
<evidence type="ECO:0000256" key="1">
    <source>
        <dbReference type="ARBA" id="ARBA00004861"/>
    </source>
</evidence>
<dbReference type="InterPro" id="IPR011060">
    <property type="entry name" value="RibuloseP-bd_barrel"/>
</dbReference>
<evidence type="ECO:0000256" key="4">
    <source>
        <dbReference type="ARBA" id="ARBA00022975"/>
    </source>
</evidence>
<name>A0ABR7PEJ7_9FIRM</name>
<dbReference type="SUPFAM" id="SSF51366">
    <property type="entry name" value="Ribulose-phoshate binding barrel"/>
    <property type="match status" value="1"/>
</dbReference>
<evidence type="ECO:0000256" key="5">
    <source>
        <dbReference type="ARBA" id="ARBA00023239"/>
    </source>
</evidence>
<evidence type="ECO:0000256" key="2">
    <source>
        <dbReference type="ARBA" id="ARBA00008847"/>
    </source>
</evidence>
<feature type="domain" description="Orotidine 5'-phosphate decarboxylase" evidence="8">
    <location>
        <begin position="15"/>
        <end position="281"/>
    </location>
</feature>
<dbReference type="PANTHER" id="PTHR43375">
    <property type="entry name" value="OROTIDINE 5'-PHOSPHATE DECARBOXYLASE"/>
    <property type="match status" value="1"/>
</dbReference>
<dbReference type="Gene3D" id="3.20.20.70">
    <property type="entry name" value="Aldolase class I"/>
    <property type="match status" value="1"/>
</dbReference>
<sequence length="309" mass="33600">MINKLTEKIRKTHAPICVGLDPMLSYVPKQVQETAFKEYGETLEGAAEAIWQFNKAIIDATYDLIPAVKPQIAMYEQFGIPGLVAFKKTVDYCKEKDLVVIGDIKRGDIGSTSSAYAVGHLGKVQVGTKEYAGFDEDFATVNPYLGSDGVNPFIDICKKEKKGLFILVKTSNPSSGEFQDQLINGRPLYELVGEKVAQWGADCMGDEYSYIGAVVGATYPEMGKVLRKIMPKSYILVPGYGAQGGKGKDLVHFFNEDGLGAVVNSSRGIIAAYKQEQYAEFGEANFADASRKAVETMVADIDGALTALK</sequence>
<dbReference type="HAMAP" id="MF_01215">
    <property type="entry name" value="OMPdecase_type2"/>
    <property type="match status" value="1"/>
</dbReference>
<evidence type="ECO:0000259" key="8">
    <source>
        <dbReference type="SMART" id="SM00934"/>
    </source>
</evidence>
<comment type="similarity">
    <text evidence="2 7">Belongs to the OMP decarboxylase family. Type 2 subfamily.</text>
</comment>
<dbReference type="GO" id="GO:0004590">
    <property type="term" value="F:orotidine-5'-phosphate decarboxylase activity"/>
    <property type="evidence" value="ECO:0007669"/>
    <property type="project" value="UniProtKB-EC"/>
</dbReference>
<gene>
    <name evidence="7 9" type="primary">pyrF</name>
    <name evidence="9" type="ORF">H8712_14810</name>
</gene>
<dbReference type="NCBIfam" id="TIGR02127">
    <property type="entry name" value="pyrF_sub2"/>
    <property type="match status" value="1"/>
</dbReference>
<dbReference type="InterPro" id="IPR001754">
    <property type="entry name" value="OMPdeCOase_dom"/>
</dbReference>
<dbReference type="CDD" id="cd04725">
    <property type="entry name" value="OMP_decarboxylase_like"/>
    <property type="match status" value="1"/>
</dbReference>
<dbReference type="EC" id="4.1.1.23" evidence="7"/>
<evidence type="ECO:0000256" key="6">
    <source>
        <dbReference type="ARBA" id="ARBA00049157"/>
    </source>
</evidence>
<dbReference type="InterPro" id="IPR011995">
    <property type="entry name" value="OMPdecase_type-2"/>
</dbReference>
<feature type="active site" description="Proton donor" evidence="7">
    <location>
        <position position="105"/>
    </location>
</feature>
<evidence type="ECO:0000313" key="9">
    <source>
        <dbReference type="EMBL" id="MBC8629855.1"/>
    </source>
</evidence>
<keyword evidence="3 7" id="KW-0210">Decarboxylase</keyword>
<dbReference type="InterPro" id="IPR013785">
    <property type="entry name" value="Aldolase_TIM"/>
</dbReference>
<comment type="catalytic activity">
    <reaction evidence="6 7">
        <text>orotidine 5'-phosphate + H(+) = UMP + CO2</text>
        <dbReference type="Rhea" id="RHEA:11596"/>
        <dbReference type="ChEBI" id="CHEBI:15378"/>
        <dbReference type="ChEBI" id="CHEBI:16526"/>
        <dbReference type="ChEBI" id="CHEBI:57538"/>
        <dbReference type="ChEBI" id="CHEBI:57865"/>
        <dbReference type="EC" id="4.1.1.23"/>
    </reaction>
</comment>
<keyword evidence="4 7" id="KW-0665">Pyrimidine biosynthesis</keyword>
<dbReference type="SMART" id="SM00934">
    <property type="entry name" value="OMPdecase"/>
    <property type="match status" value="1"/>
</dbReference>
<proteinExistence type="inferred from homology"/>
<evidence type="ECO:0000256" key="3">
    <source>
        <dbReference type="ARBA" id="ARBA00022793"/>
    </source>
</evidence>
<comment type="pathway">
    <text evidence="1 7">Pyrimidine metabolism; UMP biosynthesis via de novo pathway; UMP from orotate: step 2/2.</text>
</comment>
<dbReference type="EMBL" id="JACRTP010000009">
    <property type="protein sequence ID" value="MBC8629855.1"/>
    <property type="molecule type" value="Genomic_DNA"/>
</dbReference>
<reference evidence="9 10" key="1">
    <citation type="submission" date="2020-08" db="EMBL/GenBank/DDBJ databases">
        <title>Genome public.</title>
        <authorList>
            <person name="Liu C."/>
            <person name="Sun Q."/>
        </authorList>
    </citation>
    <scope>NUCLEOTIDE SEQUENCE [LARGE SCALE GENOMIC DNA]</scope>
    <source>
        <strain evidence="9 10">3_YM_SP_D4_24.mj</strain>
    </source>
</reference>
<keyword evidence="5 7" id="KW-0456">Lyase</keyword>
<evidence type="ECO:0000313" key="10">
    <source>
        <dbReference type="Proteomes" id="UP000661649"/>
    </source>
</evidence>
<dbReference type="Pfam" id="PF00215">
    <property type="entry name" value="OMPdecase"/>
    <property type="match status" value="1"/>
</dbReference>
<accession>A0ABR7PEJ7</accession>
<protein>
    <recommendedName>
        <fullName evidence="7">Orotidine 5'-phosphate decarboxylase</fullName>
        <ecNumber evidence="7">4.1.1.23</ecNumber>
    </recommendedName>
    <alternativeName>
        <fullName evidence="7">OMP decarboxylase</fullName>
        <shortName evidence="7">OMPDCase</shortName>
        <shortName evidence="7">OMPdecase</shortName>
    </alternativeName>
</protein>
<dbReference type="Proteomes" id="UP000661649">
    <property type="component" value="Unassembled WGS sequence"/>
</dbReference>
<dbReference type="PANTHER" id="PTHR43375:SF1">
    <property type="entry name" value="OROTIDINE 5'-PHOSPHATE DECARBOXYLASE"/>
    <property type="match status" value="1"/>
</dbReference>